<accession>A0A3D8VNV2</accession>
<evidence type="ECO:0000313" key="3">
    <source>
        <dbReference type="Proteomes" id="UP000257032"/>
    </source>
</evidence>
<sequence>MKQLRRLKVVRRFNMAQLIKLNDYISRYETNIYQYPSQYVKLKSDHWNKMKKRFEQGWVEKPIENGKRIEEEEQKGIKKFFKKKSKEEAEESTKNPLSEDDFPSSTEELKQYYLDGLIPFQLKWATTTLMEKSFLDPSYKQNSDLKYFLQRFPDTFLLMFEPVVQMKNAEVEIDHLLIGPSGIEIISLLSHPNGESIHPTSENSWNIEKEGVQSKVLSPMHSLRRTETFVKSVLNKYQLDFPYRKVVLSKNMRFVSEQVPYRTDWIGKDQYTSWFHEKRALKSPLKHDQLKVAEALLKHCRTIAVKRPEWDMEDSFTEG</sequence>
<dbReference type="Proteomes" id="UP000257032">
    <property type="component" value="Unassembled WGS sequence"/>
</dbReference>
<evidence type="ECO:0000313" key="2">
    <source>
        <dbReference type="EMBL" id="RDY70943.1"/>
    </source>
</evidence>
<name>A0A3D8VNV2_9BACI</name>
<comment type="caution">
    <text evidence="2">The sequence shown here is derived from an EMBL/GenBank/DDBJ whole genome shotgun (WGS) entry which is preliminary data.</text>
</comment>
<dbReference type="EMBL" id="QTLC01000037">
    <property type="protein sequence ID" value="RDY70943.1"/>
    <property type="molecule type" value="Genomic_DNA"/>
</dbReference>
<reference evidence="2 3" key="1">
    <citation type="submission" date="2018-08" db="EMBL/GenBank/DDBJ databases">
        <title>Genome sequence of strict halophilic Halobacillus trueperi SS1 isolated from Lunsu, a salty water body of North West Himalayas.</title>
        <authorList>
            <person name="Gupta S."/>
            <person name="Sharma P."/>
            <person name="Dev K."/>
            <person name="Baumler D."/>
            <person name="Sourirajan A."/>
        </authorList>
    </citation>
    <scope>NUCLEOTIDE SEQUENCE [LARGE SCALE GENOMIC DNA]</scope>
    <source>
        <strain evidence="2 3">SS1</strain>
    </source>
</reference>
<feature type="domain" description="NERD" evidence="1">
    <location>
        <begin position="167"/>
        <end position="247"/>
    </location>
</feature>
<evidence type="ECO:0000259" key="1">
    <source>
        <dbReference type="Pfam" id="PF08378"/>
    </source>
</evidence>
<dbReference type="AlphaFoldDB" id="A0A3D8VNV2"/>
<proteinExistence type="predicted"/>
<dbReference type="Pfam" id="PF08378">
    <property type="entry name" value="NERD"/>
    <property type="match status" value="1"/>
</dbReference>
<protein>
    <submittedName>
        <fullName evidence="2">NERD domain-containing protein</fullName>
    </submittedName>
</protein>
<gene>
    <name evidence="2" type="ORF">DXT76_10280</name>
</gene>
<organism evidence="2 3">
    <name type="scientific">Halobacillus trueperi</name>
    <dbReference type="NCBI Taxonomy" id="156205"/>
    <lineage>
        <taxon>Bacteria</taxon>
        <taxon>Bacillati</taxon>
        <taxon>Bacillota</taxon>
        <taxon>Bacilli</taxon>
        <taxon>Bacillales</taxon>
        <taxon>Bacillaceae</taxon>
        <taxon>Halobacillus</taxon>
    </lineage>
</organism>
<dbReference type="InterPro" id="IPR011528">
    <property type="entry name" value="NERD"/>
</dbReference>